<feature type="domain" description="EamA" evidence="2">
    <location>
        <begin position="144"/>
        <end position="276"/>
    </location>
</feature>
<gene>
    <name evidence="3" type="ORF">METZ01_LOCUS212703</name>
</gene>
<feature type="transmembrane region" description="Helical" evidence="1">
    <location>
        <begin position="115"/>
        <end position="134"/>
    </location>
</feature>
<feature type="transmembrane region" description="Helical" evidence="1">
    <location>
        <begin position="235"/>
        <end position="254"/>
    </location>
</feature>
<feature type="transmembrane region" description="Helical" evidence="1">
    <location>
        <begin position="30"/>
        <end position="53"/>
    </location>
</feature>
<feature type="transmembrane region" description="Helical" evidence="1">
    <location>
        <begin position="6"/>
        <end position="23"/>
    </location>
</feature>
<feature type="transmembrane region" description="Helical" evidence="1">
    <location>
        <begin position="210"/>
        <end position="229"/>
    </location>
</feature>
<dbReference type="InterPro" id="IPR000620">
    <property type="entry name" value="EamA_dom"/>
</dbReference>
<proteinExistence type="predicted"/>
<keyword evidence="1" id="KW-1133">Transmembrane helix</keyword>
<keyword evidence="1" id="KW-0472">Membrane</keyword>
<evidence type="ECO:0000313" key="3">
    <source>
        <dbReference type="EMBL" id="SVB59849.1"/>
    </source>
</evidence>
<evidence type="ECO:0000256" key="1">
    <source>
        <dbReference type="SAM" id="Phobius"/>
    </source>
</evidence>
<feature type="transmembrane region" description="Helical" evidence="1">
    <location>
        <begin position="88"/>
        <end position="109"/>
    </location>
</feature>
<sequence>MDNNVFLIILLATVMHAVWNGMVKKHPDKVVAVSGIVFGHVPASIIAIILLPAPSVDCIPYIIASALIHQGYNWYLLSSYKIGDLTQVYPIARGFGPLVATIISILILGLVLDNLIILSICLICLGIMILGIFNQPSKKNSKIIQYSLFTGFFIGLYSLVDGYGARVSLSAITYMSWSFILIAFLFPIVLKIKKQENIFKNVMSRGKQIFWVGGTLSYIIYIIVVWGFTKAPIPMVGALRETSIFFSIFIGYFFLKEKITLKKIFTIILILVGVVGLKLF</sequence>
<dbReference type="SUPFAM" id="SSF103481">
    <property type="entry name" value="Multidrug resistance efflux transporter EmrE"/>
    <property type="match status" value="2"/>
</dbReference>
<dbReference type="Pfam" id="PF00892">
    <property type="entry name" value="EamA"/>
    <property type="match status" value="1"/>
</dbReference>
<feature type="transmembrane region" description="Helical" evidence="1">
    <location>
        <begin position="146"/>
        <end position="165"/>
    </location>
</feature>
<protein>
    <recommendedName>
        <fullName evidence="2">EamA domain-containing protein</fullName>
    </recommendedName>
</protein>
<evidence type="ECO:0000259" key="2">
    <source>
        <dbReference type="Pfam" id="PF00892"/>
    </source>
</evidence>
<accession>A0A382FAZ9</accession>
<dbReference type="GO" id="GO:0016020">
    <property type="term" value="C:membrane"/>
    <property type="evidence" value="ECO:0007669"/>
    <property type="project" value="InterPro"/>
</dbReference>
<feature type="transmembrane region" description="Helical" evidence="1">
    <location>
        <begin position="171"/>
        <end position="190"/>
    </location>
</feature>
<keyword evidence="1" id="KW-0812">Transmembrane</keyword>
<dbReference type="AlphaFoldDB" id="A0A382FAZ9"/>
<name>A0A382FAZ9_9ZZZZ</name>
<dbReference type="InterPro" id="IPR037185">
    <property type="entry name" value="EmrE-like"/>
</dbReference>
<dbReference type="Gene3D" id="1.10.3730.20">
    <property type="match status" value="2"/>
</dbReference>
<feature type="transmembrane region" description="Helical" evidence="1">
    <location>
        <begin position="59"/>
        <end position="76"/>
    </location>
</feature>
<organism evidence="3">
    <name type="scientific">marine metagenome</name>
    <dbReference type="NCBI Taxonomy" id="408172"/>
    <lineage>
        <taxon>unclassified sequences</taxon>
        <taxon>metagenomes</taxon>
        <taxon>ecological metagenomes</taxon>
    </lineage>
</organism>
<reference evidence="3" key="1">
    <citation type="submission" date="2018-05" db="EMBL/GenBank/DDBJ databases">
        <authorList>
            <person name="Lanie J.A."/>
            <person name="Ng W.-L."/>
            <person name="Kazmierczak K.M."/>
            <person name="Andrzejewski T.M."/>
            <person name="Davidsen T.M."/>
            <person name="Wayne K.J."/>
            <person name="Tettelin H."/>
            <person name="Glass J.I."/>
            <person name="Rusch D."/>
            <person name="Podicherti R."/>
            <person name="Tsui H.-C.T."/>
            <person name="Winkler M.E."/>
        </authorList>
    </citation>
    <scope>NUCLEOTIDE SEQUENCE</scope>
</reference>
<dbReference type="EMBL" id="UINC01048826">
    <property type="protein sequence ID" value="SVB59849.1"/>
    <property type="molecule type" value="Genomic_DNA"/>
</dbReference>